<comment type="caution">
    <text evidence="1">The sequence shown here is derived from an EMBL/GenBank/DDBJ whole genome shotgun (WGS) entry which is preliminary data.</text>
</comment>
<proteinExistence type="predicted"/>
<keyword evidence="2" id="KW-1185">Reference proteome</keyword>
<organism evidence="1 2">
    <name type="scientific">Polyodon spathula</name>
    <name type="common">North American paddlefish</name>
    <name type="synonym">Squalus spathula</name>
    <dbReference type="NCBI Taxonomy" id="7913"/>
    <lineage>
        <taxon>Eukaryota</taxon>
        <taxon>Metazoa</taxon>
        <taxon>Chordata</taxon>
        <taxon>Craniata</taxon>
        <taxon>Vertebrata</taxon>
        <taxon>Euteleostomi</taxon>
        <taxon>Actinopterygii</taxon>
        <taxon>Chondrostei</taxon>
        <taxon>Acipenseriformes</taxon>
        <taxon>Polyodontidae</taxon>
        <taxon>Polyodon</taxon>
    </lineage>
</organism>
<sequence length="168" mass="18835">IAQTGNSHTIGESLLLPAAKDIVSLLLGSKAAKQLDVVPLSDNTVSRRIEEMAFQVKGKLIESIKHTKKMLLNLKVVLDQAVKVVNFIKTRPLNSHLFSLLCSEMGNEQETLLHTELTWLSHGKVLTHLFELHSEVQLFLSDTTFDFASCFTNELWLSRLAYLADIFS</sequence>
<dbReference type="PANTHER" id="PTHR45913">
    <property type="entry name" value="EPM2A-INTERACTING PROTEIN 1"/>
    <property type="match status" value="1"/>
</dbReference>
<dbReference type="PANTHER" id="PTHR45913:SF19">
    <property type="entry name" value="LOW QUALITY PROTEIN: ZINC FINGER BED DOMAIN-CONTAINING PROTEIN 5-LIKE"/>
    <property type="match status" value="1"/>
</dbReference>
<evidence type="ECO:0000313" key="1">
    <source>
        <dbReference type="EMBL" id="MBN3288861.1"/>
    </source>
</evidence>
<reference evidence="1" key="1">
    <citation type="journal article" date="2021" name="Cell">
        <title>Tracing the genetic footprints of vertebrate landing in non-teleost ray-finned fishes.</title>
        <authorList>
            <person name="Bi X."/>
            <person name="Wang K."/>
            <person name="Yang L."/>
            <person name="Pan H."/>
            <person name="Jiang H."/>
            <person name="Wei Q."/>
            <person name="Fang M."/>
            <person name="Yu H."/>
            <person name="Zhu C."/>
            <person name="Cai Y."/>
            <person name="He Y."/>
            <person name="Gan X."/>
            <person name="Zeng H."/>
            <person name="Yu D."/>
            <person name="Zhu Y."/>
            <person name="Jiang H."/>
            <person name="Qiu Q."/>
            <person name="Yang H."/>
            <person name="Zhang Y.E."/>
            <person name="Wang W."/>
            <person name="Zhu M."/>
            <person name="He S."/>
            <person name="Zhang G."/>
        </authorList>
    </citation>
    <scope>NUCLEOTIDE SEQUENCE</scope>
    <source>
        <strain evidence="1">Pddl_001</strain>
    </source>
</reference>
<feature type="non-terminal residue" evidence="1">
    <location>
        <position position="1"/>
    </location>
</feature>
<dbReference type="EMBL" id="JAAWVQ010179375">
    <property type="protein sequence ID" value="MBN3288861.1"/>
    <property type="molecule type" value="Genomic_DNA"/>
</dbReference>
<accession>A0ABS2YS09</accession>
<gene>
    <name evidence="1" type="primary">Zbed5_10</name>
    <name evidence="1" type="ORF">GTO93_0013458</name>
</gene>
<dbReference type="Proteomes" id="UP001166093">
    <property type="component" value="Unassembled WGS sequence"/>
</dbReference>
<name>A0ABS2YS09_POLSP</name>
<evidence type="ECO:0000313" key="2">
    <source>
        <dbReference type="Proteomes" id="UP001166093"/>
    </source>
</evidence>
<feature type="non-terminal residue" evidence="1">
    <location>
        <position position="168"/>
    </location>
</feature>
<protein>
    <submittedName>
        <fullName evidence="1">ZBED5 protein</fullName>
    </submittedName>
</protein>